<feature type="binding site" evidence="11">
    <location>
        <begin position="316"/>
        <end position="320"/>
    </location>
    <ligand>
        <name>FMN</name>
        <dbReference type="ChEBI" id="CHEBI:58210"/>
    </ligand>
</feature>
<evidence type="ECO:0000256" key="12">
    <source>
        <dbReference type="RuleBase" id="RU000605"/>
    </source>
</evidence>
<dbReference type="GO" id="GO:0004107">
    <property type="term" value="F:chorismate synthase activity"/>
    <property type="evidence" value="ECO:0007669"/>
    <property type="project" value="UniProtKB-UniRule"/>
</dbReference>
<dbReference type="InterPro" id="IPR000453">
    <property type="entry name" value="Chorismate_synth"/>
</dbReference>
<dbReference type="Proteomes" id="UP000318478">
    <property type="component" value="Unassembled WGS sequence"/>
</dbReference>
<feature type="binding site" evidence="11">
    <location>
        <position position="342"/>
    </location>
    <ligand>
        <name>FMN</name>
        <dbReference type="ChEBI" id="CHEBI:58210"/>
    </ligand>
</feature>
<protein>
    <recommendedName>
        <fullName evidence="3 11">Chorismate synthase</fullName>
        <shortName evidence="11">CS</shortName>
        <ecNumber evidence="3 11">4.2.3.5</ecNumber>
    </recommendedName>
    <alternativeName>
        <fullName evidence="11">5-enolpyruvylshikimate-3-phosphate phospholyase</fullName>
    </alternativeName>
</protein>
<dbReference type="PIRSF" id="PIRSF001456">
    <property type="entry name" value="Chorismate_synth"/>
    <property type="match status" value="1"/>
</dbReference>
<comment type="similarity">
    <text evidence="2 11 12">Belongs to the chorismate synthase family.</text>
</comment>
<evidence type="ECO:0000313" key="14">
    <source>
        <dbReference type="EMBL" id="TWT85620.1"/>
    </source>
</evidence>
<dbReference type="Pfam" id="PF01264">
    <property type="entry name" value="Chorismate_synt"/>
    <property type="match status" value="1"/>
</dbReference>
<feature type="binding site" evidence="11">
    <location>
        <begin position="250"/>
        <end position="251"/>
    </location>
    <ligand>
        <name>FMN</name>
        <dbReference type="ChEBI" id="CHEBI:58210"/>
    </ligand>
</feature>
<evidence type="ECO:0000256" key="10">
    <source>
        <dbReference type="ARBA" id="ARBA00023239"/>
    </source>
</evidence>
<keyword evidence="8 11" id="KW-0521">NADP</keyword>
<comment type="pathway">
    <text evidence="1 11 12">Metabolic intermediate biosynthesis; chorismate biosynthesis; chorismate from D-erythrose 4-phosphate and phosphoenolpyruvate: step 7/7.</text>
</comment>
<evidence type="ECO:0000256" key="1">
    <source>
        <dbReference type="ARBA" id="ARBA00005044"/>
    </source>
</evidence>
<name>A0A5C5ZEQ8_9BACT</name>
<dbReference type="GO" id="GO:0010181">
    <property type="term" value="F:FMN binding"/>
    <property type="evidence" value="ECO:0007669"/>
    <property type="project" value="TreeGrafter"/>
</dbReference>
<comment type="cofactor">
    <cofactor evidence="11 12">
        <name>FMNH2</name>
        <dbReference type="ChEBI" id="CHEBI:57618"/>
    </cofactor>
    <text evidence="11 12">Reduced FMN (FMNH(2)).</text>
</comment>
<dbReference type="NCBIfam" id="TIGR00033">
    <property type="entry name" value="aroC"/>
    <property type="match status" value="1"/>
</dbReference>
<evidence type="ECO:0000256" key="2">
    <source>
        <dbReference type="ARBA" id="ARBA00008014"/>
    </source>
</evidence>
<feature type="binding site" evidence="11">
    <location>
        <position position="60"/>
    </location>
    <ligand>
        <name>NADP(+)</name>
        <dbReference type="ChEBI" id="CHEBI:58349"/>
    </ligand>
</feature>
<dbReference type="PANTHER" id="PTHR21085">
    <property type="entry name" value="CHORISMATE SYNTHASE"/>
    <property type="match status" value="1"/>
</dbReference>
<comment type="caution">
    <text evidence="14">The sequence shown here is derived from an EMBL/GenBank/DDBJ whole genome shotgun (WGS) entry which is preliminary data.</text>
</comment>
<dbReference type="FunFam" id="3.60.150.10:FF:000002">
    <property type="entry name" value="Chorismate synthase"/>
    <property type="match status" value="1"/>
</dbReference>
<dbReference type="EMBL" id="SJPO01000001">
    <property type="protein sequence ID" value="TWT85620.1"/>
    <property type="molecule type" value="Genomic_DNA"/>
</dbReference>
<feature type="binding site" evidence="11">
    <location>
        <begin position="130"/>
        <end position="132"/>
    </location>
    <ligand>
        <name>FMN</name>
        <dbReference type="ChEBI" id="CHEBI:58210"/>
    </ligand>
</feature>
<dbReference type="GO" id="GO:0005829">
    <property type="term" value="C:cytosol"/>
    <property type="evidence" value="ECO:0007669"/>
    <property type="project" value="TreeGrafter"/>
</dbReference>
<keyword evidence="9 11" id="KW-0057">Aromatic amino acid biosynthesis</keyword>
<dbReference type="PANTHER" id="PTHR21085:SF0">
    <property type="entry name" value="CHORISMATE SYNTHASE"/>
    <property type="match status" value="1"/>
</dbReference>
<organism evidence="14 15">
    <name type="scientific">Posidoniimonas polymericola</name>
    <dbReference type="NCBI Taxonomy" id="2528002"/>
    <lineage>
        <taxon>Bacteria</taxon>
        <taxon>Pseudomonadati</taxon>
        <taxon>Planctomycetota</taxon>
        <taxon>Planctomycetia</taxon>
        <taxon>Pirellulales</taxon>
        <taxon>Lacipirellulaceae</taxon>
        <taxon>Posidoniimonas</taxon>
    </lineage>
</organism>
<dbReference type="GO" id="GO:0008652">
    <property type="term" value="P:amino acid biosynthetic process"/>
    <property type="evidence" value="ECO:0007669"/>
    <property type="project" value="UniProtKB-KW"/>
</dbReference>
<evidence type="ECO:0000256" key="5">
    <source>
        <dbReference type="ARBA" id="ARBA00022630"/>
    </source>
</evidence>
<dbReference type="SUPFAM" id="SSF103263">
    <property type="entry name" value="Chorismate synthase, AroC"/>
    <property type="match status" value="1"/>
</dbReference>
<dbReference type="GO" id="GO:0009423">
    <property type="term" value="P:chorismate biosynthetic process"/>
    <property type="evidence" value="ECO:0007669"/>
    <property type="project" value="UniProtKB-UniRule"/>
</dbReference>
<gene>
    <name evidence="11 14" type="primary">aroC</name>
    <name evidence="14" type="ORF">Pla123a_04270</name>
</gene>
<evidence type="ECO:0000256" key="9">
    <source>
        <dbReference type="ARBA" id="ARBA00023141"/>
    </source>
</evidence>
<feature type="binding site" evidence="11">
    <location>
        <position position="54"/>
    </location>
    <ligand>
        <name>NADP(+)</name>
        <dbReference type="ChEBI" id="CHEBI:58349"/>
    </ligand>
</feature>
<dbReference type="AlphaFoldDB" id="A0A5C5ZEQ8"/>
<keyword evidence="15" id="KW-1185">Reference proteome</keyword>
<dbReference type="Gene3D" id="3.60.150.10">
    <property type="entry name" value="Chorismate synthase AroC"/>
    <property type="match status" value="1"/>
</dbReference>
<evidence type="ECO:0000256" key="6">
    <source>
        <dbReference type="ARBA" id="ARBA00022643"/>
    </source>
</evidence>
<comment type="function">
    <text evidence="11">Catalyzes the anti-1,4-elimination of the C-3 phosphate and the C-6 proR hydrogen from 5-enolpyruvylshikimate-3-phosphate (EPSP) to yield chorismate, which is the branch point compound that serves as the starting substrate for the three terminal pathways of aromatic amino acid biosynthesis. This reaction introduces a second double bond into the aromatic ring system.</text>
</comment>
<feature type="region of interest" description="Disordered" evidence="13">
    <location>
        <begin position="277"/>
        <end position="302"/>
    </location>
</feature>
<accession>A0A5C5ZEQ8</accession>
<dbReference type="GO" id="GO:0009073">
    <property type="term" value="P:aromatic amino acid family biosynthetic process"/>
    <property type="evidence" value="ECO:0007669"/>
    <property type="project" value="UniProtKB-KW"/>
</dbReference>
<dbReference type="RefSeq" id="WP_231956298.1">
    <property type="nucleotide sequence ID" value="NZ_SJPO01000001.1"/>
</dbReference>
<evidence type="ECO:0000256" key="7">
    <source>
        <dbReference type="ARBA" id="ARBA00022827"/>
    </source>
</evidence>
<dbReference type="EC" id="4.2.3.5" evidence="3 11"/>
<evidence type="ECO:0000256" key="4">
    <source>
        <dbReference type="ARBA" id="ARBA00022605"/>
    </source>
</evidence>
<sequence>MFLTNPLNPLPYPAMLRYWTAGESHGQTLIALVDGFPAGVKIDPEPINNELRRRQGGYGRGGRQRIETDQVQVRTGIWKGESLGSPIVLEVPNRDYKLERLEDLPRPRPGHADLTGSIKHLGGIRPILERSSARETAVRVAAGGLAKQLLSQFGIEVVGYVVELGGEKIDPVTGPIDKLRELRDSSIIYSLNPAQDAAFKTLIDKTRKAGDTLGGIMEVRVEGLPFGLGTHAQWDRKLDGRLAQAVMAVQAIKGVEIGLGFEAARLPGSEVHDPIEYDPAQRDTPNLGFTRPRNNAGGLEGGMTNGQPLVIRAAKKPISTLAKPLGSVNLETKEPQEASYERSDVCAVSAASVIVENVVAFEIAVALVDKFGGDSLREMQARYDLFLQMAREQ</sequence>
<evidence type="ECO:0000256" key="11">
    <source>
        <dbReference type="HAMAP-Rule" id="MF_00300"/>
    </source>
</evidence>
<dbReference type="InterPro" id="IPR035904">
    <property type="entry name" value="Chorismate_synth_AroC_sf"/>
</dbReference>
<keyword evidence="7 11" id="KW-0274">FAD</keyword>
<reference evidence="14 15" key="1">
    <citation type="submission" date="2019-02" db="EMBL/GenBank/DDBJ databases">
        <title>Deep-cultivation of Planctomycetes and their phenomic and genomic characterization uncovers novel biology.</title>
        <authorList>
            <person name="Wiegand S."/>
            <person name="Jogler M."/>
            <person name="Boedeker C."/>
            <person name="Pinto D."/>
            <person name="Vollmers J."/>
            <person name="Rivas-Marin E."/>
            <person name="Kohn T."/>
            <person name="Peeters S.H."/>
            <person name="Heuer A."/>
            <person name="Rast P."/>
            <person name="Oberbeckmann S."/>
            <person name="Bunk B."/>
            <person name="Jeske O."/>
            <person name="Meyerdierks A."/>
            <person name="Storesund J.E."/>
            <person name="Kallscheuer N."/>
            <person name="Luecker S."/>
            <person name="Lage O.M."/>
            <person name="Pohl T."/>
            <person name="Merkel B.J."/>
            <person name="Hornburger P."/>
            <person name="Mueller R.-W."/>
            <person name="Bruemmer F."/>
            <person name="Labrenz M."/>
            <person name="Spormann A.M."/>
            <person name="Op Den Camp H."/>
            <person name="Overmann J."/>
            <person name="Amann R."/>
            <person name="Jetten M.S.M."/>
            <person name="Mascher T."/>
            <person name="Medema M.H."/>
            <person name="Devos D.P."/>
            <person name="Kaster A.-K."/>
            <person name="Ovreas L."/>
            <person name="Rohde M."/>
            <person name="Galperin M.Y."/>
            <person name="Jogler C."/>
        </authorList>
    </citation>
    <scope>NUCLEOTIDE SEQUENCE [LARGE SCALE GENOMIC DNA]</scope>
    <source>
        <strain evidence="14 15">Pla123a</strain>
    </source>
</reference>
<feature type="binding site" evidence="11">
    <location>
        <position position="301"/>
    </location>
    <ligand>
        <name>FMN</name>
        <dbReference type="ChEBI" id="CHEBI:58210"/>
    </ligand>
</feature>
<dbReference type="NCBIfam" id="NF003793">
    <property type="entry name" value="PRK05382.1"/>
    <property type="match status" value="1"/>
</dbReference>
<proteinExistence type="inferred from homology"/>
<comment type="catalytic activity">
    <reaction evidence="11 12">
        <text>5-O-(1-carboxyvinyl)-3-phosphoshikimate = chorismate + phosphate</text>
        <dbReference type="Rhea" id="RHEA:21020"/>
        <dbReference type="ChEBI" id="CHEBI:29748"/>
        <dbReference type="ChEBI" id="CHEBI:43474"/>
        <dbReference type="ChEBI" id="CHEBI:57701"/>
        <dbReference type="EC" id="4.2.3.5"/>
    </reaction>
</comment>
<dbReference type="PROSITE" id="PS00789">
    <property type="entry name" value="CHORISMATE_SYNTHASE_3"/>
    <property type="match status" value="1"/>
</dbReference>
<evidence type="ECO:0000313" key="15">
    <source>
        <dbReference type="Proteomes" id="UP000318478"/>
    </source>
</evidence>
<keyword evidence="10 11" id="KW-0456">Lyase</keyword>
<dbReference type="InterPro" id="IPR020541">
    <property type="entry name" value="Chorismate_synthase_CS"/>
</dbReference>
<dbReference type="HAMAP" id="MF_00300">
    <property type="entry name" value="Chorismate_synth"/>
    <property type="match status" value="1"/>
</dbReference>
<keyword evidence="5 11" id="KW-0285">Flavoprotein</keyword>
<evidence type="ECO:0000256" key="3">
    <source>
        <dbReference type="ARBA" id="ARBA00013036"/>
    </source>
</evidence>
<dbReference type="PROSITE" id="PS00787">
    <property type="entry name" value="CHORISMATE_SYNTHASE_1"/>
    <property type="match status" value="1"/>
</dbReference>
<comment type="subunit">
    <text evidence="11">Homotetramer.</text>
</comment>
<dbReference type="UniPathway" id="UPA00053">
    <property type="reaction ID" value="UER00090"/>
</dbReference>
<evidence type="ECO:0000256" key="8">
    <source>
        <dbReference type="ARBA" id="ARBA00022857"/>
    </source>
</evidence>
<evidence type="ECO:0000256" key="13">
    <source>
        <dbReference type="SAM" id="MobiDB-lite"/>
    </source>
</evidence>
<keyword evidence="4 11" id="KW-0028">Amino-acid biosynthesis</keyword>
<keyword evidence="6 11" id="KW-0288">FMN</keyword>
<dbReference type="CDD" id="cd07304">
    <property type="entry name" value="Chorismate_synthase"/>
    <property type="match status" value="1"/>
</dbReference>